<keyword evidence="13 18" id="KW-0862">Zinc</keyword>
<dbReference type="SUPFAM" id="SSF53187">
    <property type="entry name" value="Zn-dependent exopeptidases"/>
    <property type="match status" value="1"/>
</dbReference>
<keyword evidence="17" id="KW-0325">Glycoprotein</keyword>
<keyword evidence="12 18" id="KW-0378">Hydrolase</keyword>
<dbReference type="GO" id="GO:0046872">
    <property type="term" value="F:metal ion binding"/>
    <property type="evidence" value="ECO:0007669"/>
    <property type="project" value="UniProtKB-KW"/>
</dbReference>
<evidence type="ECO:0000256" key="17">
    <source>
        <dbReference type="ARBA" id="ARBA00023180"/>
    </source>
</evidence>
<reference evidence="26 27" key="1">
    <citation type="submission" date="2018-02" db="EMBL/GenBank/DDBJ databases">
        <title>The genomes of Aspergillus section Nigri reveals drivers in fungal speciation.</title>
        <authorList>
            <consortium name="DOE Joint Genome Institute"/>
            <person name="Vesth T.C."/>
            <person name="Nybo J."/>
            <person name="Theobald S."/>
            <person name="Brandl J."/>
            <person name="Frisvad J.C."/>
            <person name="Nielsen K.F."/>
            <person name="Lyhne E.K."/>
            <person name="Kogle M.E."/>
            <person name="Kuo A."/>
            <person name="Riley R."/>
            <person name="Clum A."/>
            <person name="Nolan M."/>
            <person name="Lipzen A."/>
            <person name="Salamov A."/>
            <person name="Henrissat B."/>
            <person name="Wiebenga A."/>
            <person name="De vries R.P."/>
            <person name="Grigoriev I.V."/>
            <person name="Mortensen U.H."/>
            <person name="Andersen M.R."/>
            <person name="Baker S.E."/>
        </authorList>
    </citation>
    <scope>NUCLEOTIDE SEQUENCE [LARGE SCALE GENOMIC DNA]</scope>
    <source>
        <strain evidence="26 27">CBS 121057</strain>
    </source>
</reference>
<feature type="transmembrane region" description="Helical" evidence="20">
    <location>
        <begin position="1207"/>
        <end position="1228"/>
    </location>
</feature>
<dbReference type="GO" id="GO:0006508">
    <property type="term" value="P:proteolysis"/>
    <property type="evidence" value="ECO:0007669"/>
    <property type="project" value="UniProtKB-KW"/>
</dbReference>
<dbReference type="SMART" id="SM00367">
    <property type="entry name" value="LRR_CC"/>
    <property type="match status" value="12"/>
</dbReference>
<comment type="similarity">
    <text evidence="4 18">Belongs to the peptidase M28 family.</text>
</comment>
<dbReference type="Pfam" id="PF25372">
    <property type="entry name" value="DUF7885"/>
    <property type="match status" value="2"/>
</dbReference>
<keyword evidence="11" id="KW-0833">Ubl conjugation pathway</keyword>
<evidence type="ECO:0000259" key="24">
    <source>
        <dbReference type="Pfam" id="PF22251"/>
    </source>
</evidence>
<feature type="transmembrane region" description="Helical" evidence="20">
    <location>
        <begin position="1394"/>
        <end position="1415"/>
    </location>
</feature>
<dbReference type="EC" id="3.4.-.-" evidence="18"/>
<dbReference type="InterPro" id="IPR032675">
    <property type="entry name" value="LRR_dom_sf"/>
</dbReference>
<evidence type="ECO:0000256" key="1">
    <source>
        <dbReference type="ARBA" id="ARBA00001947"/>
    </source>
</evidence>
<keyword evidence="16 20" id="KW-0472">Membrane</keyword>
<evidence type="ECO:0000256" key="14">
    <source>
        <dbReference type="ARBA" id="ARBA00022989"/>
    </source>
</evidence>
<keyword evidence="5" id="KW-0926">Vacuole</keyword>
<keyword evidence="27" id="KW-1185">Reference proteome</keyword>
<dbReference type="SUPFAM" id="SSF81383">
    <property type="entry name" value="F-box domain"/>
    <property type="match status" value="1"/>
</dbReference>
<feature type="transmembrane region" description="Helical" evidence="20">
    <location>
        <begin position="1175"/>
        <end position="1195"/>
    </location>
</feature>
<feature type="transmembrane region" description="Helical" evidence="20">
    <location>
        <begin position="1366"/>
        <end position="1387"/>
    </location>
</feature>
<dbReference type="GO" id="GO:0005774">
    <property type="term" value="C:vacuolar membrane"/>
    <property type="evidence" value="ECO:0007669"/>
    <property type="project" value="UniProtKB-SubCell"/>
</dbReference>
<evidence type="ECO:0000256" key="6">
    <source>
        <dbReference type="ARBA" id="ARBA00022614"/>
    </source>
</evidence>
<dbReference type="OrthoDB" id="10257471at2759"/>
<feature type="region of interest" description="Disordered" evidence="19">
    <location>
        <begin position="44"/>
        <end position="86"/>
    </location>
</feature>
<protein>
    <recommendedName>
        <fullName evidence="18">Peptide hydrolase</fullName>
        <ecNumber evidence="18">3.4.-.-</ecNumber>
    </recommendedName>
</protein>
<feature type="domain" description="F-box/LRR-repeat protein 15-like leucin rich repeat" evidence="25">
    <location>
        <begin position="276"/>
        <end position="517"/>
    </location>
</feature>
<evidence type="ECO:0000256" key="4">
    <source>
        <dbReference type="ARBA" id="ARBA00010918"/>
    </source>
</evidence>
<evidence type="ECO:0000256" key="2">
    <source>
        <dbReference type="ARBA" id="ARBA00003273"/>
    </source>
</evidence>
<sequence length="1644" mass="181640">MRHIPCRAVFPSERNQDAHEHHHDHGSFPAHLIHLPTAVLMPRQRQPARFSSEAPSESSTSTSPDRTADDDTDFFTAQANDSQSSVGVATRDTHIHNEAPMFLPPIGRLPPEILIAIFAKLSSPSDMLSCMQVCRGWAANCVGILWHRPSCNNWENMKSITASVGQPNSFFPYSQLIRRLNLSALTDGVSDGTAVPFAQCNRIERLTLTNCSKLTDKGVSDLVEGNRHLQALDVSDLRYLTDHTLYTVARNCSRLQGLNITGCVNVTDESLITVSRNCRQIKRLKLNGVAQVTDKAILSFAQNCPAILEIDLHDCKLVTNPSVTSLMTTLQNLRELRLAHCTEIDDTAFMELPRHLSMDSLRILDLTSCESVRDDAVERIVASAPRLRNLVLAKCRFITDRAVWAICRLGKNLHYVHLGHCSNITDTAVIQMVKSCNRIRYIDLACCTRLTDASVQQLATLPKLRRIGLVKCQSITDNSILALAGSKAAHHSGGVSSLERVHLSYCVRLTIEGIHALLNSCPRLTHLSLTGVQAFLREELTVFCREAPPEFTHQQREVFCVFSGEGVNRLRDFLNRIIPPPPPTRDMTEATMYDDDEELDEEENQVTGLMHATAATAIHDDDYIDIGHTHAGAILRIAFAAAASKKLSSAQLSAVQSLVPLQSPDSMAPLRLSRANPLAFTRWPVTLITTLVYLAFVIPLLIVHLVVPSPPNSNPNGLDIPQAWADLQVLTDGFHPYNSHRNDEVHAWLLRRIHEILDAAPSPDEYQSLDEEKPDVFVFDDTSSNLTFVGNSLSSTNTAVYFEGTNILVYVRGWEDEEERWWEEPNGVPTGKGGVLVNAHYDSVSTGYGATDDGVGVVTCLQLIKYFMTPGHAPRKGLVVLFNNGEEDYLNGARVYGQHPISKFPHTFVNLEGAGAGGRAILFRSSDTEVTRPYMRSKYPFGSVLADDGFATGVIGSQTDYVVFEGDLGLRGLDVAFMEPRARYHTDQDDSRHTSKNSLWHMLSAAVATTEGLVSDSSDQFDGAPKDDGKVPSGSGSQAVWFDLFGTTFVVFQLHTLFALSVTLLVVAPLTLLGTGIALTRADKMYLFRTSAKVEDSIETVPLQGLRGFFRFPFLFAIPTAVTVGLAYLVTKVNPLIIHSSEYAVWSMMLSAWTFLAWFVSRVADFARPSALHRVYTLTWMFVLAWVLLVISTVYENKWGLAGGYSVFFFFSGTFVATWISYLELFALPRKSEYASQFRPTSRRASSYGGSRLGTASGEEHDGEDHDAEEEEEEPTESTSLLGGGQRTTFANYVRVSGDNHGSDTDEHHHPDVYRHEQRWSASLPKWTWTLQFLLIAPLVLIMVGPLALLLTSALHQTGQDGGSSLFIYIAIAALTTLLLTPLLPFIHRHTSHIPVFLFFIFLGTLIYNLVAFPFSPTHRLKLFFIQEINLDTGVTTASLSGVQPYVHDAASTLPSAVNQNITCIDHTTRGTKCSWPGLAPRVVPDTPISDWLHFTITNPPNNADDTEKPNHARITLSGRNTRNCKIVFDSPVSTFSVLGSATDPRFPTSSPLGSKEIRLWSRDWENEWAVDVSWTGNSTSSTSITPEEDGTLTGRVICLWSDANTAGLIPALDEVRQYAPAWVAVTKAADGLVEGSKGFSIKY</sequence>
<dbReference type="InterPro" id="IPR036047">
    <property type="entry name" value="F-box-like_dom_sf"/>
</dbReference>
<dbReference type="CDD" id="cd03875">
    <property type="entry name" value="M28_Fxna_like"/>
    <property type="match status" value="1"/>
</dbReference>
<dbReference type="Pfam" id="PF12937">
    <property type="entry name" value="F-box-like"/>
    <property type="match status" value="1"/>
</dbReference>
<keyword evidence="10" id="KW-0677">Repeat</keyword>
<evidence type="ECO:0000256" key="11">
    <source>
        <dbReference type="ARBA" id="ARBA00022786"/>
    </source>
</evidence>
<feature type="domain" description="Peptidase M28" evidence="21">
    <location>
        <begin position="833"/>
        <end position="1008"/>
    </location>
</feature>
<evidence type="ECO:0000259" key="23">
    <source>
        <dbReference type="Pfam" id="PF22250"/>
    </source>
</evidence>
<evidence type="ECO:0000256" key="15">
    <source>
        <dbReference type="ARBA" id="ARBA00023049"/>
    </source>
</evidence>
<dbReference type="Pfam" id="PF22251">
    <property type="entry name" value="PFF1_TM"/>
    <property type="match status" value="1"/>
</dbReference>
<accession>A0A319EAS7</accession>
<evidence type="ECO:0000256" key="8">
    <source>
        <dbReference type="ARBA" id="ARBA00022692"/>
    </source>
</evidence>
<evidence type="ECO:0000256" key="13">
    <source>
        <dbReference type="ARBA" id="ARBA00022833"/>
    </source>
</evidence>
<dbReference type="STRING" id="1448318.A0A319EAS7"/>
<evidence type="ECO:0000256" key="18">
    <source>
        <dbReference type="RuleBase" id="RU361240"/>
    </source>
</evidence>
<keyword evidence="15" id="KW-0482">Metalloprotease</keyword>
<dbReference type="EMBL" id="KZ826343">
    <property type="protein sequence ID" value="PYI07217.1"/>
    <property type="molecule type" value="Genomic_DNA"/>
</dbReference>
<feature type="region of interest" description="Disordered" evidence="19">
    <location>
        <begin position="1242"/>
        <end position="1284"/>
    </location>
</feature>
<dbReference type="Pfam" id="PF22250">
    <property type="entry name" value="PFF1_C"/>
    <property type="match status" value="1"/>
</dbReference>
<evidence type="ECO:0000256" key="7">
    <source>
        <dbReference type="ARBA" id="ARBA00022670"/>
    </source>
</evidence>
<proteinExistence type="inferred from homology"/>
<keyword evidence="6" id="KW-0433">Leucine-rich repeat</keyword>
<dbReference type="InterPro" id="IPR045175">
    <property type="entry name" value="M28_fam"/>
</dbReference>
<feature type="domain" description="F-box/LRR-repeat protein 15-like leucin rich repeat" evidence="25">
    <location>
        <begin position="201"/>
        <end position="274"/>
    </location>
</feature>
<evidence type="ECO:0000313" key="26">
    <source>
        <dbReference type="EMBL" id="PYI07217.1"/>
    </source>
</evidence>
<evidence type="ECO:0000256" key="19">
    <source>
        <dbReference type="SAM" id="MobiDB-lite"/>
    </source>
</evidence>
<dbReference type="FunFam" id="3.80.10.10:FF:000381">
    <property type="entry name" value="Ubiquitin ligase complex F-box protein GRR1"/>
    <property type="match status" value="1"/>
</dbReference>
<evidence type="ECO:0000259" key="22">
    <source>
        <dbReference type="Pfam" id="PF12937"/>
    </source>
</evidence>
<evidence type="ECO:0000256" key="20">
    <source>
        <dbReference type="SAM" id="Phobius"/>
    </source>
</evidence>
<evidence type="ECO:0000256" key="16">
    <source>
        <dbReference type="ARBA" id="ARBA00023136"/>
    </source>
</evidence>
<dbReference type="InterPro" id="IPR048024">
    <property type="entry name" value="Fxna-like_M28_dom"/>
</dbReference>
<evidence type="ECO:0000256" key="5">
    <source>
        <dbReference type="ARBA" id="ARBA00022554"/>
    </source>
</evidence>
<dbReference type="InterPro" id="IPR006553">
    <property type="entry name" value="Leu-rich_rpt_Cys-con_subtyp"/>
</dbReference>
<dbReference type="InterPro" id="IPR053975">
    <property type="entry name" value="PFF1_C"/>
</dbReference>
<feature type="transmembrane region" description="Helical" evidence="20">
    <location>
        <begin position="1112"/>
        <end position="1131"/>
    </location>
</feature>
<feature type="domain" description="F-box" evidence="22">
    <location>
        <begin position="106"/>
        <end position="151"/>
    </location>
</feature>
<keyword evidence="14 20" id="KW-1133">Transmembrane helix</keyword>
<evidence type="ECO:0000259" key="21">
    <source>
        <dbReference type="Pfam" id="PF04389"/>
    </source>
</evidence>
<evidence type="ECO:0000313" key="27">
    <source>
        <dbReference type="Proteomes" id="UP000248423"/>
    </source>
</evidence>
<dbReference type="FunFam" id="3.40.630.10:FF:000057">
    <property type="entry name" value="Vacuolar membrane protease"/>
    <property type="match status" value="1"/>
</dbReference>
<dbReference type="SUPFAM" id="SSF52047">
    <property type="entry name" value="RNI-like"/>
    <property type="match status" value="1"/>
</dbReference>
<dbReference type="Gene3D" id="3.40.630.10">
    <property type="entry name" value="Zn peptidases"/>
    <property type="match status" value="1"/>
</dbReference>
<feature type="domain" description="Vacuolar membrane protease C-terminal" evidence="23">
    <location>
        <begin position="1421"/>
        <end position="1635"/>
    </location>
</feature>
<dbReference type="PANTHER" id="PTHR12147:SF58">
    <property type="entry name" value="VACUOLAR MEMBRANE PROTEASE"/>
    <property type="match status" value="1"/>
</dbReference>
<dbReference type="GO" id="GO:0008235">
    <property type="term" value="F:metalloexopeptidase activity"/>
    <property type="evidence" value="ECO:0007669"/>
    <property type="project" value="InterPro"/>
</dbReference>
<feature type="transmembrane region" description="Helical" evidence="20">
    <location>
        <begin position="1057"/>
        <end position="1079"/>
    </location>
</feature>
<feature type="compositionally biased region" description="Low complexity" evidence="19">
    <location>
        <begin position="51"/>
        <end position="65"/>
    </location>
</feature>
<dbReference type="Proteomes" id="UP000248423">
    <property type="component" value="Unassembled WGS sequence"/>
</dbReference>
<comment type="cofactor">
    <cofactor evidence="1">
        <name>Zn(2+)</name>
        <dbReference type="ChEBI" id="CHEBI:29105"/>
    </cofactor>
</comment>
<evidence type="ECO:0000256" key="10">
    <source>
        <dbReference type="ARBA" id="ARBA00022737"/>
    </source>
</evidence>
<dbReference type="Pfam" id="PF04389">
    <property type="entry name" value="Peptidase_M28"/>
    <property type="match status" value="1"/>
</dbReference>
<feature type="transmembrane region" description="Helical" evidence="20">
    <location>
        <begin position="1143"/>
        <end position="1163"/>
    </location>
</feature>
<evidence type="ECO:0000256" key="9">
    <source>
        <dbReference type="ARBA" id="ARBA00022723"/>
    </source>
</evidence>
<feature type="domain" description="Vacuolar membrane protease transmembrane" evidence="24">
    <location>
        <begin position="1110"/>
        <end position="1393"/>
    </location>
</feature>
<organism evidence="26 27">
    <name type="scientific">Aspergillus sclerotiicarbonarius (strain CBS 121057 / IBT 28362)</name>
    <dbReference type="NCBI Taxonomy" id="1448318"/>
    <lineage>
        <taxon>Eukaryota</taxon>
        <taxon>Fungi</taxon>
        <taxon>Dikarya</taxon>
        <taxon>Ascomycota</taxon>
        <taxon>Pezizomycotina</taxon>
        <taxon>Eurotiomycetes</taxon>
        <taxon>Eurotiomycetidae</taxon>
        <taxon>Eurotiales</taxon>
        <taxon>Aspergillaceae</taxon>
        <taxon>Aspergillus</taxon>
        <taxon>Aspergillus subgen. Circumdati</taxon>
    </lineage>
</organism>
<dbReference type="InterPro" id="IPR007484">
    <property type="entry name" value="Peptidase_M28"/>
</dbReference>
<evidence type="ECO:0000256" key="12">
    <source>
        <dbReference type="ARBA" id="ARBA00022801"/>
    </source>
</evidence>
<feature type="transmembrane region" description="Helical" evidence="20">
    <location>
        <begin position="1333"/>
        <end position="1354"/>
    </location>
</feature>
<dbReference type="InterPro" id="IPR053976">
    <property type="entry name" value="PFF1_TM"/>
</dbReference>
<keyword evidence="9 18" id="KW-0479">Metal-binding</keyword>
<dbReference type="Gene3D" id="3.80.10.10">
    <property type="entry name" value="Ribonuclease Inhibitor"/>
    <property type="match status" value="3"/>
</dbReference>
<gene>
    <name evidence="26" type="ORF">BO78DRAFT_417854</name>
</gene>
<evidence type="ECO:0000256" key="3">
    <source>
        <dbReference type="ARBA" id="ARBA00004128"/>
    </source>
</evidence>
<name>A0A319EAS7_ASPSB</name>
<feature type="compositionally biased region" description="Acidic residues" evidence="19">
    <location>
        <begin position="1265"/>
        <end position="1276"/>
    </location>
</feature>
<comment type="subcellular location">
    <subcellularLocation>
        <location evidence="3">Vacuole membrane</location>
        <topology evidence="3">Multi-pass membrane protein</topology>
    </subcellularLocation>
</comment>
<dbReference type="FunFam" id="3.80.10.10:FF:000251">
    <property type="entry name" value="Ubiquitin ligase complex F-box protein GRR1"/>
    <property type="match status" value="1"/>
</dbReference>
<dbReference type="VEuPathDB" id="FungiDB:BO78DRAFT_417854"/>
<keyword evidence="7 18" id="KW-0645">Protease</keyword>
<keyword evidence="8 20" id="KW-0812">Transmembrane</keyword>
<evidence type="ECO:0000259" key="25">
    <source>
        <dbReference type="Pfam" id="PF25372"/>
    </source>
</evidence>
<dbReference type="GO" id="GO:0019005">
    <property type="term" value="C:SCF ubiquitin ligase complex"/>
    <property type="evidence" value="ECO:0007669"/>
    <property type="project" value="UniProtKB-ARBA"/>
</dbReference>
<dbReference type="PANTHER" id="PTHR12147">
    <property type="entry name" value="METALLOPEPTIDASE M28 FAMILY MEMBER"/>
    <property type="match status" value="1"/>
</dbReference>
<dbReference type="InterPro" id="IPR001810">
    <property type="entry name" value="F-box_dom"/>
</dbReference>
<dbReference type="InterPro" id="IPR057207">
    <property type="entry name" value="FBXL15_LRR"/>
</dbReference>
<comment type="function">
    <text evidence="2">May be involved in vacuolar sorting and osmoregulation.</text>
</comment>